<dbReference type="SUPFAM" id="SSF141072">
    <property type="entry name" value="CalX-like"/>
    <property type="match status" value="1"/>
</dbReference>
<dbReference type="RefSeq" id="WP_085790087.1">
    <property type="nucleotide sequence ID" value="NZ_FWFK01000001.1"/>
</dbReference>
<keyword evidence="4" id="KW-1185">Reference proteome</keyword>
<organism evidence="3 4">
    <name type="scientific">Roseivivax jejudonensis</name>
    <dbReference type="NCBI Taxonomy" id="1529041"/>
    <lineage>
        <taxon>Bacteria</taxon>
        <taxon>Pseudomonadati</taxon>
        <taxon>Pseudomonadota</taxon>
        <taxon>Alphaproteobacteria</taxon>
        <taxon>Rhodobacterales</taxon>
        <taxon>Roseobacteraceae</taxon>
        <taxon>Roseivivax</taxon>
    </lineage>
</organism>
<dbReference type="OrthoDB" id="9773411at2"/>
<dbReference type="Gene3D" id="2.60.40.2030">
    <property type="match status" value="1"/>
</dbReference>
<dbReference type="Gene3D" id="3.60.10.10">
    <property type="entry name" value="Endonuclease/exonuclease/phosphatase"/>
    <property type="match status" value="1"/>
</dbReference>
<sequence length="1093" mass="114933">MSLLITGIIDGPLTGGVPKAIELTALADIPDLSIYGIESANNGAPSSDPEFVLPSQPLSAGQTFYIASEVPGFTSFFGFAPDATGGAASINGDDAIVLFENGTIVDVFGELGTSGSGEPWEYTDGWAYRAPGATPTPTFDLAEWTFSGPDALDGETSNGTADSPFPAGSFVAGEPGFSIAAEDADKAEGDAGTTPFTFTVTRPIDTDSAATVDYAVTSAEADAADFGGALPSGTVSFAANKTSRTLTVDVSGDTDMEDDEAFTVSLSNPSRGSISVADATGRIVNDDLQTTLISEIQGNAATWGEQFGRTDATPLFGASVSVTAVVVGDFQNGDGDDGRNLGGFYLQEEDADQDGDPTTSEGIFVFEGSGPTALDLNVGDVVTVTGEATEFFGETQIQPTTIDVVDTGAPLPTPATISFPIANAITNGDGQLIADLEAYEGMLVTLDQQMTVADLFEYGRFGEIGLYADGRLETYTQSNAPDVDGFADYLDLAVRNTVTLNDGLSTQNPFSLPYPDGDYGTDDALRSGDTVSDILGVVRYSRSAGGSGDENYRINPIELPTFENTNPREEAPDVGGSLKVASFNVLNYFNGDGQGGGFPTSRGADTMAEFERQQEKLVAAITELDADVVGLIEIENDGYGPDSAIQSLVDALNAEAGAGTYAFVDPGVPQLGSDEIAVGFIYKPGEVALVGETAILDKSVDPRFDSDNQRPTLAQSFRDLDSGGIFTSAVNHFKSKGSPPDGQPEDDDQRDGAGNSDALRTNASEALADWLATDPTGVGDEDVLIIGDLNAYAAEAPISALREGADDMLGTDDDFTNLVEGEYSYGFPADLATAGQVQAFGTLDYALASQSLNSQVTGAEVWNINADEPAFIDYNTEFKPPNPDIYAPDAFRSSDHDPVVVGLDLAPEAPETVLARLEFEERFLRDAAIYSIDGDTISTDRVRFLSSEVELKRAGITISAEDGTFLPEFVNFIGDGLGVRSLRSDFFSFKNSGALNGRETLVLDLDEKNGAGDAFDVAFDFADKRGSGQLELAFYDDGALVEEALIDVSKRGASYDLDGDATFDRVEISTTGSLAVSFEAFEFERIDTDDLLV</sequence>
<reference evidence="3 4" key="1">
    <citation type="submission" date="2017-03" db="EMBL/GenBank/DDBJ databases">
        <authorList>
            <person name="Afonso C.L."/>
            <person name="Miller P.J."/>
            <person name="Scott M.A."/>
            <person name="Spackman E."/>
            <person name="Goraichik I."/>
            <person name="Dimitrov K.M."/>
            <person name="Suarez D.L."/>
            <person name="Swayne D.E."/>
        </authorList>
    </citation>
    <scope>NUCLEOTIDE SEQUENCE [LARGE SCALE GENOMIC DNA]</scope>
    <source>
        <strain evidence="3 4">CECT 8625</strain>
    </source>
</reference>
<keyword evidence="3" id="KW-0269">Exonuclease</keyword>
<proteinExistence type="predicted"/>
<gene>
    <name evidence="3" type="ORF">ROJ8625_00311</name>
</gene>
<dbReference type="PANTHER" id="PTHR42834:SF1">
    <property type="entry name" value="ENDONUCLEASE_EXONUCLEASE_PHOSPHATASE FAMILY PROTEIN (AFU_ORTHOLOGUE AFUA_3G09210)"/>
    <property type="match status" value="1"/>
</dbReference>
<dbReference type="EMBL" id="FWFK01000001">
    <property type="protein sequence ID" value="SLN12085.1"/>
    <property type="molecule type" value="Genomic_DNA"/>
</dbReference>
<evidence type="ECO:0000259" key="2">
    <source>
        <dbReference type="Pfam" id="PF03372"/>
    </source>
</evidence>
<feature type="region of interest" description="Disordered" evidence="1">
    <location>
        <begin position="731"/>
        <end position="757"/>
    </location>
</feature>
<evidence type="ECO:0000313" key="4">
    <source>
        <dbReference type="Proteomes" id="UP000193570"/>
    </source>
</evidence>
<dbReference type="InterPro" id="IPR047971">
    <property type="entry name" value="ExeM-like"/>
</dbReference>
<dbReference type="NCBIfam" id="NF033681">
    <property type="entry name" value="ExeM_NucH_DNase"/>
    <property type="match status" value="1"/>
</dbReference>
<dbReference type="Proteomes" id="UP000193570">
    <property type="component" value="Unassembled WGS sequence"/>
</dbReference>
<keyword evidence="3" id="KW-0540">Nuclease</keyword>
<keyword evidence="3" id="KW-0378">Hydrolase</keyword>
<feature type="domain" description="Endonuclease/exonuclease/phosphatase" evidence="2">
    <location>
        <begin position="582"/>
        <end position="896"/>
    </location>
</feature>
<dbReference type="AlphaFoldDB" id="A0A1X6Y6V6"/>
<dbReference type="GO" id="GO:0004519">
    <property type="term" value="F:endonuclease activity"/>
    <property type="evidence" value="ECO:0007669"/>
    <property type="project" value="UniProtKB-KW"/>
</dbReference>
<protein>
    <submittedName>
        <fullName evidence="3">Endonuclease/Exonuclease/phosphatase family protein</fullName>
    </submittedName>
</protein>
<dbReference type="GO" id="GO:0004527">
    <property type="term" value="F:exonuclease activity"/>
    <property type="evidence" value="ECO:0007669"/>
    <property type="project" value="UniProtKB-KW"/>
</dbReference>
<evidence type="ECO:0000256" key="1">
    <source>
        <dbReference type="SAM" id="MobiDB-lite"/>
    </source>
</evidence>
<dbReference type="InterPro" id="IPR038081">
    <property type="entry name" value="CalX-like_sf"/>
</dbReference>
<evidence type="ECO:0000313" key="3">
    <source>
        <dbReference type="EMBL" id="SLN12085.1"/>
    </source>
</evidence>
<keyword evidence="3" id="KW-0255">Endonuclease</keyword>
<dbReference type="SUPFAM" id="SSF56219">
    <property type="entry name" value="DNase I-like"/>
    <property type="match status" value="1"/>
</dbReference>
<dbReference type="InterPro" id="IPR005135">
    <property type="entry name" value="Endo/exonuclease/phosphatase"/>
</dbReference>
<dbReference type="PANTHER" id="PTHR42834">
    <property type="entry name" value="ENDONUCLEASE/EXONUCLEASE/PHOSPHATASE FAMILY PROTEIN (AFU_ORTHOLOGUE AFUA_3G09210)"/>
    <property type="match status" value="1"/>
</dbReference>
<dbReference type="CDD" id="cd10283">
    <property type="entry name" value="MnuA_DNase1-like"/>
    <property type="match status" value="1"/>
</dbReference>
<name>A0A1X6Y6V6_9RHOB</name>
<dbReference type="CDD" id="cd04486">
    <property type="entry name" value="YhcR_OBF_like"/>
    <property type="match status" value="1"/>
</dbReference>
<accession>A0A1X6Y6V6</accession>
<dbReference type="Pfam" id="PF03372">
    <property type="entry name" value="Exo_endo_phos"/>
    <property type="match status" value="1"/>
</dbReference>
<dbReference type="InterPro" id="IPR036691">
    <property type="entry name" value="Endo/exonu/phosph_ase_sf"/>
</dbReference>